<comment type="caution">
    <text evidence="1">The sequence shown here is derived from an EMBL/GenBank/DDBJ whole genome shotgun (WGS) entry which is preliminary data.</text>
</comment>
<evidence type="ECO:0000313" key="1">
    <source>
        <dbReference type="EMBL" id="KYF76772.1"/>
    </source>
</evidence>
<name>A0A150R966_SORCE</name>
<gene>
    <name evidence="1" type="ORF">BE17_14835</name>
</gene>
<reference evidence="1 2" key="1">
    <citation type="submission" date="2014-02" db="EMBL/GenBank/DDBJ databases">
        <title>The small core and large imbalanced accessory genome model reveals a collaborative survival strategy of Sorangium cellulosum strains in nature.</title>
        <authorList>
            <person name="Han K."/>
            <person name="Peng R."/>
            <person name="Blom J."/>
            <person name="Li Y.-Z."/>
        </authorList>
    </citation>
    <scope>NUCLEOTIDE SEQUENCE [LARGE SCALE GENOMIC DNA]</scope>
    <source>
        <strain evidence="1 2">So0011-07</strain>
    </source>
</reference>
<dbReference type="EMBL" id="JEMB01002978">
    <property type="protein sequence ID" value="KYF76772.1"/>
    <property type="molecule type" value="Genomic_DNA"/>
</dbReference>
<organism evidence="1 2">
    <name type="scientific">Sorangium cellulosum</name>
    <name type="common">Polyangium cellulosum</name>
    <dbReference type="NCBI Taxonomy" id="56"/>
    <lineage>
        <taxon>Bacteria</taxon>
        <taxon>Pseudomonadati</taxon>
        <taxon>Myxococcota</taxon>
        <taxon>Polyangia</taxon>
        <taxon>Polyangiales</taxon>
        <taxon>Polyangiaceae</taxon>
        <taxon>Sorangium</taxon>
    </lineage>
</organism>
<sequence>MGRTFIASDPRSGKHEALIEARPDLLDGAGPADIERFKHRLYDRHIHAGLLVTPRTAHFISDRFTSVEFSSESYDVKALSTGKLFSRIAHDVEHGEGLYVQVRRWLEAVGRSWWSSVPDEALPMMLPAMIGLAEADLEEYEDLPDAA</sequence>
<evidence type="ECO:0000313" key="2">
    <source>
        <dbReference type="Proteomes" id="UP000075635"/>
    </source>
</evidence>
<dbReference type="Proteomes" id="UP000075635">
    <property type="component" value="Unassembled WGS sequence"/>
</dbReference>
<proteinExistence type="predicted"/>
<accession>A0A150R966</accession>
<protein>
    <submittedName>
        <fullName evidence="1">Uncharacterized protein</fullName>
    </submittedName>
</protein>
<dbReference type="AlphaFoldDB" id="A0A150R966"/>